<evidence type="ECO:0000313" key="1">
    <source>
        <dbReference type="EMBL" id="KAL0448910.1"/>
    </source>
</evidence>
<dbReference type="AlphaFoldDB" id="A0AAW2X639"/>
<gene>
    <name evidence="1" type="ORF">Slati_1447400</name>
</gene>
<accession>A0AAW2X639</accession>
<organism evidence="1">
    <name type="scientific">Sesamum latifolium</name>
    <dbReference type="NCBI Taxonomy" id="2727402"/>
    <lineage>
        <taxon>Eukaryota</taxon>
        <taxon>Viridiplantae</taxon>
        <taxon>Streptophyta</taxon>
        <taxon>Embryophyta</taxon>
        <taxon>Tracheophyta</taxon>
        <taxon>Spermatophyta</taxon>
        <taxon>Magnoliopsida</taxon>
        <taxon>eudicotyledons</taxon>
        <taxon>Gunneridae</taxon>
        <taxon>Pentapetalae</taxon>
        <taxon>asterids</taxon>
        <taxon>lamiids</taxon>
        <taxon>Lamiales</taxon>
        <taxon>Pedaliaceae</taxon>
        <taxon>Sesamum</taxon>
    </lineage>
</organism>
<reference evidence="1" key="1">
    <citation type="submission" date="2020-06" db="EMBL/GenBank/DDBJ databases">
        <authorList>
            <person name="Li T."/>
            <person name="Hu X."/>
            <person name="Zhang T."/>
            <person name="Song X."/>
            <person name="Zhang H."/>
            <person name="Dai N."/>
            <person name="Sheng W."/>
            <person name="Hou X."/>
            <person name="Wei L."/>
        </authorList>
    </citation>
    <scope>NUCLEOTIDE SEQUENCE</scope>
    <source>
        <strain evidence="1">KEN1</strain>
        <tissue evidence="1">Leaf</tissue>
    </source>
</reference>
<reference evidence="1" key="2">
    <citation type="journal article" date="2024" name="Plant">
        <title>Genomic evolution and insights into agronomic trait innovations of Sesamum species.</title>
        <authorList>
            <person name="Miao H."/>
            <person name="Wang L."/>
            <person name="Qu L."/>
            <person name="Liu H."/>
            <person name="Sun Y."/>
            <person name="Le M."/>
            <person name="Wang Q."/>
            <person name="Wei S."/>
            <person name="Zheng Y."/>
            <person name="Lin W."/>
            <person name="Duan Y."/>
            <person name="Cao H."/>
            <person name="Xiong S."/>
            <person name="Wang X."/>
            <person name="Wei L."/>
            <person name="Li C."/>
            <person name="Ma Q."/>
            <person name="Ju M."/>
            <person name="Zhao R."/>
            <person name="Li G."/>
            <person name="Mu C."/>
            <person name="Tian Q."/>
            <person name="Mei H."/>
            <person name="Zhang T."/>
            <person name="Gao T."/>
            <person name="Zhang H."/>
        </authorList>
    </citation>
    <scope>NUCLEOTIDE SEQUENCE</scope>
    <source>
        <strain evidence="1">KEN1</strain>
    </source>
</reference>
<proteinExistence type="predicted"/>
<sequence>MAMMAKKLWAIIQRDSKYICVQWVYHVRLRERSVWTASLTSCSWSWRKLLRLRTVLLPHMTFHIGDGTRFSLARSMAPP</sequence>
<name>A0AAW2X639_9LAMI</name>
<dbReference type="EMBL" id="JACGWN010000005">
    <property type="protein sequence ID" value="KAL0448910.1"/>
    <property type="molecule type" value="Genomic_DNA"/>
</dbReference>
<comment type="caution">
    <text evidence="1">The sequence shown here is derived from an EMBL/GenBank/DDBJ whole genome shotgun (WGS) entry which is preliminary data.</text>
</comment>
<protein>
    <submittedName>
        <fullName evidence="1">Uncharacterized protein</fullName>
    </submittedName>
</protein>